<feature type="transmembrane region" description="Helical" evidence="1">
    <location>
        <begin position="88"/>
        <end position="108"/>
    </location>
</feature>
<dbReference type="Gene3D" id="1.20.144.10">
    <property type="entry name" value="Phosphatidic acid phosphatase type 2/haloperoxidase"/>
    <property type="match status" value="1"/>
</dbReference>
<protein>
    <submittedName>
        <fullName evidence="3">Phosphatase PAP2 family protein</fullName>
    </submittedName>
</protein>
<dbReference type="EMBL" id="JBHUEQ010000022">
    <property type="protein sequence ID" value="MFD1746149.1"/>
    <property type="molecule type" value="Genomic_DNA"/>
</dbReference>
<organism evidence="3 4">
    <name type="scientific">Rhizobium helianthi</name>
    <dbReference type="NCBI Taxonomy" id="1132695"/>
    <lineage>
        <taxon>Bacteria</taxon>
        <taxon>Pseudomonadati</taxon>
        <taxon>Pseudomonadota</taxon>
        <taxon>Alphaproteobacteria</taxon>
        <taxon>Hyphomicrobiales</taxon>
        <taxon>Rhizobiaceae</taxon>
        <taxon>Rhizobium/Agrobacterium group</taxon>
        <taxon>Rhizobium</taxon>
    </lineage>
</organism>
<sequence>MADIFQTRASMTLDSVVSLCRRPLTWLIVLFCLWWALLAVFYAFPQIDIWVSEQFFLKGACLSESPLSGICGSFPYAGEELLIHVRRLYFYLPVAAAVLLALAIVRNLQHHGATYNAKATRQYWIALVSGALGPYLLVNLILKTISGRPRPYQTDFFGGAHQFTAAGTLDGSCLNNCSFISGEAAGAGWMACLIVLLPPRLRLFLGPPLIAFCLVSPFLRVGFGGHYLSDAVLGFLSSCVVYAAVTVYYGTQVEKNRWSKAGL</sequence>
<dbReference type="SUPFAM" id="SSF48317">
    <property type="entry name" value="Acid phosphatase/Vanadium-dependent haloperoxidase"/>
    <property type="match status" value="1"/>
</dbReference>
<dbReference type="RefSeq" id="WP_377401213.1">
    <property type="nucleotide sequence ID" value="NZ_JBHUEQ010000022.1"/>
</dbReference>
<reference evidence="4" key="1">
    <citation type="journal article" date="2019" name="Int. J. Syst. Evol. Microbiol.">
        <title>The Global Catalogue of Microorganisms (GCM) 10K type strain sequencing project: providing services to taxonomists for standard genome sequencing and annotation.</title>
        <authorList>
            <consortium name="The Broad Institute Genomics Platform"/>
            <consortium name="The Broad Institute Genome Sequencing Center for Infectious Disease"/>
            <person name="Wu L."/>
            <person name="Ma J."/>
        </authorList>
    </citation>
    <scope>NUCLEOTIDE SEQUENCE [LARGE SCALE GENOMIC DNA]</scope>
    <source>
        <strain evidence="4">CG52</strain>
    </source>
</reference>
<feature type="transmembrane region" description="Helical" evidence="1">
    <location>
        <begin position="24"/>
        <end position="44"/>
    </location>
</feature>
<feature type="transmembrane region" description="Helical" evidence="1">
    <location>
        <begin position="123"/>
        <end position="142"/>
    </location>
</feature>
<feature type="domain" description="Phosphatidic acid phosphatase type 2/haloperoxidase" evidence="2">
    <location>
        <begin position="123"/>
        <end position="251"/>
    </location>
</feature>
<proteinExistence type="predicted"/>
<gene>
    <name evidence="3" type="ORF">ACFSE1_11815</name>
</gene>
<keyword evidence="1" id="KW-0472">Membrane</keyword>
<feature type="transmembrane region" description="Helical" evidence="1">
    <location>
        <begin position="231"/>
        <end position="250"/>
    </location>
</feature>
<feature type="transmembrane region" description="Helical" evidence="1">
    <location>
        <begin position="201"/>
        <end position="219"/>
    </location>
</feature>
<comment type="caution">
    <text evidence="3">The sequence shown here is derived from an EMBL/GenBank/DDBJ whole genome shotgun (WGS) entry which is preliminary data.</text>
</comment>
<keyword evidence="1" id="KW-0812">Transmembrane</keyword>
<dbReference type="InterPro" id="IPR000326">
    <property type="entry name" value="PAP2/HPO"/>
</dbReference>
<dbReference type="Pfam" id="PF01569">
    <property type="entry name" value="PAP2"/>
    <property type="match status" value="1"/>
</dbReference>
<accession>A0ABW4M4K7</accession>
<evidence type="ECO:0000256" key="1">
    <source>
        <dbReference type="SAM" id="Phobius"/>
    </source>
</evidence>
<name>A0ABW4M4K7_9HYPH</name>
<dbReference type="Proteomes" id="UP001597322">
    <property type="component" value="Unassembled WGS sequence"/>
</dbReference>
<keyword evidence="4" id="KW-1185">Reference proteome</keyword>
<evidence type="ECO:0000259" key="2">
    <source>
        <dbReference type="Pfam" id="PF01569"/>
    </source>
</evidence>
<evidence type="ECO:0000313" key="3">
    <source>
        <dbReference type="EMBL" id="MFD1746149.1"/>
    </source>
</evidence>
<keyword evidence="1" id="KW-1133">Transmembrane helix</keyword>
<dbReference type="InterPro" id="IPR036938">
    <property type="entry name" value="PAP2/HPO_sf"/>
</dbReference>
<evidence type="ECO:0000313" key="4">
    <source>
        <dbReference type="Proteomes" id="UP001597322"/>
    </source>
</evidence>